<feature type="compositionally biased region" description="Polar residues" evidence="1">
    <location>
        <begin position="1269"/>
        <end position="1295"/>
    </location>
</feature>
<comment type="caution">
    <text evidence="3">The sequence shown here is derived from an EMBL/GenBank/DDBJ whole genome shotgun (WGS) entry which is preliminary data.</text>
</comment>
<dbReference type="InterPro" id="IPR011022">
    <property type="entry name" value="Arrestin_C-like"/>
</dbReference>
<feature type="domain" description="Arrestin C-terminal-like" evidence="2">
    <location>
        <begin position="392"/>
        <end position="677"/>
    </location>
</feature>
<gene>
    <name evidence="3" type="ORF">D9619_011636</name>
</gene>
<feature type="compositionally biased region" description="Polar residues" evidence="1">
    <location>
        <begin position="492"/>
        <end position="510"/>
    </location>
</feature>
<dbReference type="Proteomes" id="UP000567179">
    <property type="component" value="Unassembled WGS sequence"/>
</dbReference>
<feature type="compositionally biased region" description="Basic and acidic residues" evidence="1">
    <location>
        <begin position="1227"/>
        <end position="1239"/>
    </location>
</feature>
<feature type="compositionally biased region" description="Basic and acidic residues" evidence="1">
    <location>
        <begin position="197"/>
        <end position="219"/>
    </location>
</feature>
<dbReference type="Pfam" id="PF00339">
    <property type="entry name" value="Arrestin_N"/>
    <property type="match status" value="1"/>
</dbReference>
<name>A0A8H5F9Z1_9AGAR</name>
<feature type="compositionally biased region" description="Basic and acidic residues" evidence="1">
    <location>
        <begin position="714"/>
        <end position="725"/>
    </location>
</feature>
<evidence type="ECO:0000313" key="3">
    <source>
        <dbReference type="EMBL" id="KAF5328618.1"/>
    </source>
</evidence>
<feature type="compositionally biased region" description="Low complexity" evidence="1">
    <location>
        <begin position="145"/>
        <end position="158"/>
    </location>
</feature>
<feature type="region of interest" description="Disordered" evidence="1">
    <location>
        <begin position="1399"/>
        <end position="1452"/>
    </location>
</feature>
<feature type="compositionally biased region" description="Polar residues" evidence="1">
    <location>
        <begin position="1111"/>
        <end position="1132"/>
    </location>
</feature>
<feature type="compositionally biased region" description="Low complexity" evidence="1">
    <location>
        <begin position="1040"/>
        <end position="1061"/>
    </location>
</feature>
<feature type="compositionally biased region" description="Polar residues" evidence="1">
    <location>
        <begin position="899"/>
        <end position="909"/>
    </location>
</feature>
<evidence type="ECO:0000256" key="1">
    <source>
        <dbReference type="SAM" id="MobiDB-lite"/>
    </source>
</evidence>
<sequence length="1452" mass="152393">MPFSSNTPLHPSHLNPQVQEQAEVDESSTTNRHSPHGQGKDKGKAQDRSESGYAHPHSSTSSHPHLAGPYHPHSTEAAPYHPHSTSATPFHPSPSGSVSASPSTSGFHLPSFHIPRVGSLGRIPTSSSSWAHVNDHPDNHPYPPSAFSSALPSANNSATNLPETLNLPQAPPSLKYNTITDIQNKNSGTSSSTSMGFRDRDRHEREHKDKHHDSHSKEKPHLDIILDAPFLTLRGTGPDVEPTTLSGHVALFLTEATSVKEITLQFRGKAKIPMPATESLLNSGTSITYVVCNHDWSFLEGDKRHARTLKAGRHFFPFHLEIGGTLPSSLSTSALGGASVAYKLRAVATRPGFLGSLSQHSTLQAVAPVTILRAFTPEALEYQQTLEIENTWPEKVMYSLMLPHKAWAAGDEVAAVIKFSPLRKGVRVLEVETALWETVKVYARSGTQEDTRRICSVKHGIVAGRAVEIDWGDDSGATAGSRSGSTARSGTQERQGSSSRPPSTQHSAPTALSDLTRLSSEPGNFQSDMTSSSNPTHANQNGANNIDDDDEEGDYENADVVTFVKLRIPLSAGAPPGGSLNPITSLPNTPAGDHFPPSNAPSYFGANDSSAAPPLFNANGTFFHPKDKDSLAPTPSHSLDPIVVSHRVRWSILIRNRDGHTSELRCSLPVVILDSRVLEEARGISVPTRRLMMGSVGLRLNGEEGRQRRRRGRRQEGGTDYHAYGDEDGFGDEDDDSDDFNLGFPRTTDDGSGAHIIDGVPGSPNAQTGALVGANAGDDDRELPSYTAHVRDRVANMFLPEAVTMRVSNPWLGRVGPVTTPGGTLTTPPPTSPAPDGAGGLQDGASHVALTQQLEDVAHTANSSGRNSTADLPQMTSLADAVNSIMSSSSTPAGGVSEGASQPQSQVGSPSHRAQRHLPPVPGHAGDLTPLDWVNSELLLSLSDEPVRRLAGSNPGTSGSAGAAAALTAAGLGIESGMLAYTTPSPGAPASTSGNGSSSGSPHQSVESHMHLPNASSVRAPAPQPHYIAGAHGGSGPGSAGRRSGSRWGSRAGSRANSRANSPDRAPPSTGGSRRPSAEALRPISRPVSPAVGGFGGLAMSMSPAHATPAASDTPSSTHSRSRVNSTTSQGHLNLPAAPALTPEGALPSPAGSGGGPSPSASGFFPPQGSGGQPLSRPTSAADVQAPVDKHEKHDKSHGHGGRNLHSLFKATMRPFSALTGHRHHNQVHDRDREREARAHGHAIHAQRNGQHHSGEPSREGSPEDGERSTNTNTRSVPSSITIPSNPYATQSTSVLPPGGYAPPMHSPPPHSALSSPGLHQTLSSPALIPPMHSPLSTGPYSSYSTNSQFAAHMLNTPASIAGPAILHRAFTEVPDYSIAARGFLGGVPPLDSMRGLPSYEEAARDSRPASRLHPRGGSEPATPAVQPTMLETTVSNAEDNALSRQSSGSQS</sequence>
<dbReference type="EMBL" id="JAACJJ010000003">
    <property type="protein sequence ID" value="KAF5328618.1"/>
    <property type="molecule type" value="Genomic_DNA"/>
</dbReference>
<dbReference type="InterPro" id="IPR014752">
    <property type="entry name" value="Arrestin-like_C"/>
</dbReference>
<feature type="region of interest" description="Disordered" evidence="1">
    <location>
        <begin position="698"/>
        <end position="778"/>
    </location>
</feature>
<dbReference type="OrthoDB" id="2333384at2759"/>
<feature type="compositionally biased region" description="Low complexity" evidence="1">
    <location>
        <begin position="93"/>
        <end position="105"/>
    </location>
</feature>
<protein>
    <recommendedName>
        <fullName evidence="2">Arrestin C-terminal-like domain-containing protein</fullName>
    </recommendedName>
</protein>
<feature type="compositionally biased region" description="Polar residues" evidence="1">
    <location>
        <begin position="1"/>
        <end position="20"/>
    </location>
</feature>
<feature type="compositionally biased region" description="Polar residues" evidence="1">
    <location>
        <begin position="1430"/>
        <end position="1452"/>
    </location>
</feature>
<feature type="compositionally biased region" description="Low complexity" evidence="1">
    <location>
        <begin position="983"/>
        <end position="1002"/>
    </location>
</feature>
<reference evidence="3 4" key="1">
    <citation type="journal article" date="2020" name="ISME J.">
        <title>Uncovering the hidden diversity of litter-decomposition mechanisms in mushroom-forming fungi.</title>
        <authorList>
            <person name="Floudas D."/>
            <person name="Bentzer J."/>
            <person name="Ahren D."/>
            <person name="Johansson T."/>
            <person name="Persson P."/>
            <person name="Tunlid A."/>
        </authorList>
    </citation>
    <scope>NUCLEOTIDE SEQUENCE [LARGE SCALE GENOMIC DNA]</scope>
    <source>
        <strain evidence="3 4">CBS 101986</strain>
    </source>
</reference>
<accession>A0A8H5F9Z1</accession>
<dbReference type="Gene3D" id="2.60.40.640">
    <property type="match status" value="1"/>
</dbReference>
<feature type="compositionally biased region" description="Acidic residues" evidence="1">
    <location>
        <begin position="726"/>
        <end position="739"/>
    </location>
</feature>
<feature type="region of interest" description="Disordered" evidence="1">
    <location>
        <begin position="885"/>
        <end position="929"/>
    </location>
</feature>
<evidence type="ECO:0000313" key="4">
    <source>
        <dbReference type="Proteomes" id="UP000567179"/>
    </source>
</evidence>
<feature type="region of interest" description="Disordered" evidence="1">
    <location>
        <begin position="472"/>
        <end position="553"/>
    </location>
</feature>
<dbReference type="InterPro" id="IPR011021">
    <property type="entry name" value="Arrestin-like_N"/>
</dbReference>
<feature type="region of interest" description="Disordered" evidence="1">
    <location>
        <begin position="1"/>
        <end position="105"/>
    </location>
</feature>
<proteinExistence type="predicted"/>
<feature type="region of interest" description="Disordered" evidence="1">
    <location>
        <begin position="814"/>
        <end position="843"/>
    </location>
</feature>
<feature type="compositionally biased region" description="Low complexity" evidence="1">
    <location>
        <begin position="55"/>
        <end position="65"/>
    </location>
</feature>
<feature type="compositionally biased region" description="Polar residues" evidence="1">
    <location>
        <begin position="175"/>
        <end position="195"/>
    </location>
</feature>
<feature type="compositionally biased region" description="Polar residues" evidence="1">
    <location>
        <begin position="516"/>
        <end position="544"/>
    </location>
</feature>
<feature type="region of interest" description="Disordered" evidence="1">
    <location>
        <begin position="1218"/>
        <end position="1326"/>
    </location>
</feature>
<feature type="compositionally biased region" description="Basic and acidic residues" evidence="1">
    <location>
        <begin position="38"/>
        <end position="50"/>
    </location>
</feature>
<evidence type="ECO:0000259" key="2">
    <source>
        <dbReference type="SMART" id="SM01017"/>
    </source>
</evidence>
<feature type="compositionally biased region" description="Low complexity" evidence="1">
    <location>
        <begin position="474"/>
        <end position="490"/>
    </location>
</feature>
<feature type="compositionally biased region" description="Low complexity" evidence="1">
    <location>
        <begin position="1158"/>
        <end position="1176"/>
    </location>
</feature>
<feature type="compositionally biased region" description="Basic and acidic residues" evidence="1">
    <location>
        <begin position="1253"/>
        <end position="1268"/>
    </location>
</feature>
<dbReference type="SUPFAM" id="SSF81296">
    <property type="entry name" value="E set domains"/>
    <property type="match status" value="1"/>
</dbReference>
<dbReference type="SMART" id="SM01017">
    <property type="entry name" value="Arrestin_C"/>
    <property type="match status" value="1"/>
</dbReference>
<feature type="region of interest" description="Disordered" evidence="1">
    <location>
        <begin position="983"/>
        <end position="1206"/>
    </location>
</feature>
<keyword evidence="4" id="KW-1185">Reference proteome</keyword>
<organism evidence="3 4">
    <name type="scientific">Psilocybe cf. subviscida</name>
    <dbReference type="NCBI Taxonomy" id="2480587"/>
    <lineage>
        <taxon>Eukaryota</taxon>
        <taxon>Fungi</taxon>
        <taxon>Dikarya</taxon>
        <taxon>Basidiomycota</taxon>
        <taxon>Agaricomycotina</taxon>
        <taxon>Agaricomycetes</taxon>
        <taxon>Agaricomycetidae</taxon>
        <taxon>Agaricales</taxon>
        <taxon>Agaricineae</taxon>
        <taxon>Strophariaceae</taxon>
        <taxon>Psilocybe</taxon>
    </lineage>
</organism>
<dbReference type="InterPro" id="IPR014756">
    <property type="entry name" value="Ig_E-set"/>
</dbReference>
<feature type="region of interest" description="Disordered" evidence="1">
    <location>
        <begin position="129"/>
        <end position="219"/>
    </location>
</feature>
<feature type="compositionally biased region" description="Low complexity" evidence="1">
    <location>
        <begin position="816"/>
        <end position="826"/>
    </location>
</feature>